<dbReference type="Proteomes" id="UP000015101">
    <property type="component" value="Unassembled WGS sequence"/>
</dbReference>
<dbReference type="FunFam" id="1.10.238.10:FF:000561">
    <property type="entry name" value="Myosin, essential light chain"/>
    <property type="match status" value="1"/>
</dbReference>
<sequence>MADVITDRINETSEIKVFEIKKRISDAYKIFTPESSESVSIKEIGTLVRSLGCYPSEADLHEIFREVEDEDVPGSIKKDKFITFMVKVLIEKRYRPASKRMLSNAFKIIDAENKGFIDPDVMKKLLMEEGEPFSLEEVDEMFSVAVNQDKNGIYYDDYILTLLDEQMRV</sequence>
<dbReference type="FunCoup" id="T1FAX4">
    <property type="interactions" value="73"/>
</dbReference>
<dbReference type="SUPFAM" id="SSF47473">
    <property type="entry name" value="EF-hand"/>
    <property type="match status" value="1"/>
</dbReference>
<dbReference type="InParanoid" id="T1FAX4"/>
<evidence type="ECO:0000313" key="3">
    <source>
        <dbReference type="EnsemblMetazoa" id="HelroP176802"/>
    </source>
</evidence>
<dbReference type="InterPro" id="IPR011992">
    <property type="entry name" value="EF-hand-dom_pair"/>
</dbReference>
<dbReference type="EnsemblMetazoa" id="HelroT176802">
    <property type="protein sequence ID" value="HelroP176802"/>
    <property type="gene ID" value="HelroG176802"/>
</dbReference>
<keyword evidence="4" id="KW-1185">Reference proteome</keyword>
<dbReference type="InterPro" id="IPR002048">
    <property type="entry name" value="EF_hand_dom"/>
</dbReference>
<dbReference type="EMBL" id="KB097106">
    <property type="protein sequence ID" value="ESN99631.1"/>
    <property type="molecule type" value="Genomic_DNA"/>
</dbReference>
<dbReference type="PROSITE" id="PS50222">
    <property type="entry name" value="EF_HAND_2"/>
    <property type="match status" value="1"/>
</dbReference>
<dbReference type="GeneID" id="20205973"/>
<dbReference type="STRING" id="6412.T1FAX4"/>
<dbReference type="OrthoDB" id="10260307at2759"/>
<evidence type="ECO:0000313" key="2">
    <source>
        <dbReference type="EMBL" id="ESN99631.1"/>
    </source>
</evidence>
<evidence type="ECO:0000259" key="1">
    <source>
        <dbReference type="PROSITE" id="PS50222"/>
    </source>
</evidence>
<reference evidence="2 4" key="2">
    <citation type="journal article" date="2013" name="Nature">
        <title>Insights into bilaterian evolution from three spiralian genomes.</title>
        <authorList>
            <person name="Simakov O."/>
            <person name="Marletaz F."/>
            <person name="Cho S.J."/>
            <person name="Edsinger-Gonzales E."/>
            <person name="Havlak P."/>
            <person name="Hellsten U."/>
            <person name="Kuo D.H."/>
            <person name="Larsson T."/>
            <person name="Lv J."/>
            <person name="Arendt D."/>
            <person name="Savage R."/>
            <person name="Osoegawa K."/>
            <person name="de Jong P."/>
            <person name="Grimwood J."/>
            <person name="Chapman J.A."/>
            <person name="Shapiro H."/>
            <person name="Aerts A."/>
            <person name="Otillar R.P."/>
            <person name="Terry A.Y."/>
            <person name="Boore J.L."/>
            <person name="Grigoriev I.V."/>
            <person name="Lindberg D.R."/>
            <person name="Seaver E.C."/>
            <person name="Weisblat D.A."/>
            <person name="Putnam N.H."/>
            <person name="Rokhsar D.S."/>
        </authorList>
    </citation>
    <scope>NUCLEOTIDE SEQUENCE</scope>
</reference>
<dbReference type="AlphaFoldDB" id="T1FAX4"/>
<gene>
    <name evidence="3" type="primary">20205973</name>
    <name evidence="2" type="ORF">HELRODRAFT_176802</name>
</gene>
<dbReference type="PANTHER" id="PTHR46763">
    <property type="entry name" value="DYNEIN REGULATORY COMPLEX PROTEIN 8"/>
    <property type="match status" value="1"/>
</dbReference>
<dbReference type="EMBL" id="AMQM01005843">
    <property type="status" value="NOT_ANNOTATED_CDS"/>
    <property type="molecule type" value="Genomic_DNA"/>
</dbReference>
<reference evidence="3" key="3">
    <citation type="submission" date="2015-06" db="UniProtKB">
        <authorList>
            <consortium name="EnsemblMetazoa"/>
        </authorList>
    </citation>
    <scope>IDENTIFICATION</scope>
</reference>
<dbReference type="RefSeq" id="XP_009022386.1">
    <property type="nucleotide sequence ID" value="XM_009024138.1"/>
</dbReference>
<organism evidence="3 4">
    <name type="scientific">Helobdella robusta</name>
    <name type="common">Californian leech</name>
    <dbReference type="NCBI Taxonomy" id="6412"/>
    <lineage>
        <taxon>Eukaryota</taxon>
        <taxon>Metazoa</taxon>
        <taxon>Spiralia</taxon>
        <taxon>Lophotrochozoa</taxon>
        <taxon>Annelida</taxon>
        <taxon>Clitellata</taxon>
        <taxon>Hirudinea</taxon>
        <taxon>Rhynchobdellida</taxon>
        <taxon>Glossiphoniidae</taxon>
        <taxon>Helobdella</taxon>
    </lineage>
</organism>
<proteinExistence type="predicted"/>
<dbReference type="CDD" id="cd00051">
    <property type="entry name" value="EFh"/>
    <property type="match status" value="1"/>
</dbReference>
<dbReference type="Pfam" id="PF13499">
    <property type="entry name" value="EF-hand_7"/>
    <property type="match status" value="1"/>
</dbReference>
<dbReference type="eggNOG" id="KOG0027">
    <property type="taxonomic scope" value="Eukaryota"/>
</dbReference>
<dbReference type="OMA" id="MTKEGEP"/>
<dbReference type="PANTHER" id="PTHR46763:SF1">
    <property type="entry name" value="DYNEIN REGULATORY COMPLEX PROTEIN 8"/>
    <property type="match status" value="1"/>
</dbReference>
<protein>
    <recommendedName>
        <fullName evidence="1">EF-hand domain-containing protein</fullName>
    </recommendedName>
</protein>
<evidence type="ECO:0000313" key="4">
    <source>
        <dbReference type="Proteomes" id="UP000015101"/>
    </source>
</evidence>
<accession>T1FAX4</accession>
<dbReference type="CTD" id="20205973"/>
<dbReference type="Gene3D" id="1.10.238.10">
    <property type="entry name" value="EF-hand"/>
    <property type="match status" value="2"/>
</dbReference>
<dbReference type="HOGENOM" id="CLU_061288_19_2_1"/>
<reference evidence="4" key="1">
    <citation type="submission" date="2012-12" db="EMBL/GenBank/DDBJ databases">
        <authorList>
            <person name="Hellsten U."/>
            <person name="Grimwood J."/>
            <person name="Chapman J.A."/>
            <person name="Shapiro H."/>
            <person name="Aerts A."/>
            <person name="Otillar R.P."/>
            <person name="Terry A.Y."/>
            <person name="Boore J.L."/>
            <person name="Simakov O."/>
            <person name="Marletaz F."/>
            <person name="Cho S.-J."/>
            <person name="Edsinger-Gonzales E."/>
            <person name="Havlak P."/>
            <person name="Kuo D.-H."/>
            <person name="Larsson T."/>
            <person name="Lv J."/>
            <person name="Arendt D."/>
            <person name="Savage R."/>
            <person name="Osoegawa K."/>
            <person name="de Jong P."/>
            <person name="Lindberg D.R."/>
            <person name="Seaver E.C."/>
            <person name="Weisblat D.A."/>
            <person name="Putnam N.H."/>
            <person name="Grigoriev I.V."/>
            <person name="Rokhsar D.S."/>
        </authorList>
    </citation>
    <scope>NUCLEOTIDE SEQUENCE</scope>
</reference>
<name>T1FAX4_HELRO</name>
<feature type="domain" description="EF-hand" evidence="1">
    <location>
        <begin position="97"/>
        <end position="132"/>
    </location>
</feature>
<dbReference type="GO" id="GO:0005509">
    <property type="term" value="F:calcium ion binding"/>
    <property type="evidence" value="ECO:0007669"/>
    <property type="project" value="InterPro"/>
</dbReference>
<dbReference type="KEGG" id="hro:HELRODRAFT_176802"/>